<evidence type="ECO:0008006" key="3">
    <source>
        <dbReference type="Google" id="ProtNLM"/>
    </source>
</evidence>
<evidence type="ECO:0000313" key="2">
    <source>
        <dbReference type="Proteomes" id="UP001589619"/>
    </source>
</evidence>
<comment type="caution">
    <text evidence="1">The sequence shown here is derived from an EMBL/GenBank/DDBJ whole genome shotgun (WGS) entry which is preliminary data.</text>
</comment>
<sequence length="59" mass="6599">MSDKEITEQTAFMIAGIPTPPDQENIGSTDGISEAVEAMMDKIEDTFYSEDARQENDRE</sequence>
<organism evidence="1 2">
    <name type="scientific">Paenibacillus hodogayensis</name>
    <dbReference type="NCBI Taxonomy" id="279208"/>
    <lineage>
        <taxon>Bacteria</taxon>
        <taxon>Bacillati</taxon>
        <taxon>Bacillota</taxon>
        <taxon>Bacilli</taxon>
        <taxon>Bacillales</taxon>
        <taxon>Paenibacillaceae</taxon>
        <taxon>Paenibacillus</taxon>
    </lineage>
</organism>
<reference evidence="1 2" key="1">
    <citation type="submission" date="2024-09" db="EMBL/GenBank/DDBJ databases">
        <authorList>
            <person name="Sun Q."/>
            <person name="Mori K."/>
        </authorList>
    </citation>
    <scope>NUCLEOTIDE SEQUENCE [LARGE SCALE GENOMIC DNA]</scope>
    <source>
        <strain evidence="1 2">JCM 12520</strain>
    </source>
</reference>
<keyword evidence="2" id="KW-1185">Reference proteome</keyword>
<dbReference type="RefSeq" id="WP_344909753.1">
    <property type="nucleotide sequence ID" value="NZ_BAAAYO010000008.1"/>
</dbReference>
<gene>
    <name evidence="1" type="ORF">ACFFNY_24925</name>
</gene>
<accession>A0ABV5W2P3</accession>
<name>A0ABV5W2P3_9BACL</name>
<evidence type="ECO:0000313" key="1">
    <source>
        <dbReference type="EMBL" id="MFB9754829.1"/>
    </source>
</evidence>
<dbReference type="Proteomes" id="UP001589619">
    <property type="component" value="Unassembled WGS sequence"/>
</dbReference>
<dbReference type="EMBL" id="JBHMAG010000016">
    <property type="protein sequence ID" value="MFB9754829.1"/>
    <property type="molecule type" value="Genomic_DNA"/>
</dbReference>
<protein>
    <recommendedName>
        <fullName evidence="3">DUF4025 domain-containing protein</fullName>
    </recommendedName>
</protein>
<proteinExistence type="predicted"/>